<sequence>MVELVRRASDQFRAVTGADVESVSEVDPTDDGWQLRVETVEVARIPDTTSVLASYQVRLNTDGDLISYSRVRRYARGQLDGDR</sequence>
<dbReference type="Pfam" id="PF05800">
    <property type="entry name" value="GvpO"/>
    <property type="match status" value="1"/>
</dbReference>
<reference evidence="2" key="1">
    <citation type="submission" date="2019-04" db="EMBL/GenBank/DDBJ databases">
        <title>Draft genome sequence of Pseudonocardiaceae bacterium SL3-2-4.</title>
        <authorList>
            <person name="Ningsih F."/>
            <person name="Yokota A."/>
            <person name="Sakai Y."/>
            <person name="Nanatani K."/>
            <person name="Yabe S."/>
            <person name="Oetari A."/>
            <person name="Sjamsuridzal W."/>
        </authorList>
    </citation>
    <scope>NUCLEOTIDE SEQUENCE [LARGE SCALE GENOMIC DNA]</scope>
    <source>
        <strain evidence="2">SL3-2-4</strain>
    </source>
</reference>
<dbReference type="GO" id="GO:0031412">
    <property type="term" value="P:gas vesicle organization"/>
    <property type="evidence" value="ECO:0007669"/>
    <property type="project" value="InterPro"/>
</dbReference>
<protein>
    <submittedName>
        <fullName evidence="1">Gas vesicle protein</fullName>
    </submittedName>
</protein>
<name>A0A4D4JDU5_9PSEU</name>
<comment type="caution">
    <text evidence="1">The sequence shown here is derived from an EMBL/GenBank/DDBJ whole genome shotgun (WGS) entry which is preliminary data.</text>
</comment>
<evidence type="ECO:0000313" key="2">
    <source>
        <dbReference type="Proteomes" id="UP000298860"/>
    </source>
</evidence>
<proteinExistence type="predicted"/>
<gene>
    <name evidence="1" type="ORF">GTS_41620</name>
</gene>
<organism evidence="1 2">
    <name type="scientific">Gandjariella thermophila</name>
    <dbReference type="NCBI Taxonomy" id="1931992"/>
    <lineage>
        <taxon>Bacteria</taxon>
        <taxon>Bacillati</taxon>
        <taxon>Actinomycetota</taxon>
        <taxon>Actinomycetes</taxon>
        <taxon>Pseudonocardiales</taxon>
        <taxon>Pseudonocardiaceae</taxon>
        <taxon>Gandjariella</taxon>
    </lineage>
</organism>
<keyword evidence="2" id="KW-1185">Reference proteome</keyword>
<dbReference type="Proteomes" id="UP000298860">
    <property type="component" value="Unassembled WGS sequence"/>
</dbReference>
<evidence type="ECO:0000313" key="1">
    <source>
        <dbReference type="EMBL" id="GDY32529.1"/>
    </source>
</evidence>
<dbReference type="AlphaFoldDB" id="A0A4D4JDU5"/>
<dbReference type="EMBL" id="BJFL01000025">
    <property type="protein sequence ID" value="GDY32529.1"/>
    <property type="molecule type" value="Genomic_DNA"/>
</dbReference>
<dbReference type="InterPro" id="IPR008634">
    <property type="entry name" value="Gas-vesicle_GvpO"/>
</dbReference>
<dbReference type="PIRSF" id="PIRSF028743">
    <property type="entry name" value="GvpO_protein"/>
    <property type="match status" value="1"/>
</dbReference>
<accession>A0A4D4JDU5</accession>